<organism evidence="1 2">
    <name type="scientific">Oceanibacterium hippocampi</name>
    <dbReference type="NCBI Taxonomy" id="745714"/>
    <lineage>
        <taxon>Bacteria</taxon>
        <taxon>Pseudomonadati</taxon>
        <taxon>Pseudomonadota</taxon>
        <taxon>Alphaproteobacteria</taxon>
        <taxon>Sneathiellales</taxon>
        <taxon>Sneathiellaceae</taxon>
        <taxon>Oceanibacterium</taxon>
    </lineage>
</organism>
<gene>
    <name evidence="1" type="ORF">OCH7691_01174</name>
</gene>
<proteinExistence type="predicted"/>
<dbReference type="RefSeq" id="WP_085882425.1">
    <property type="nucleotide sequence ID" value="NZ_FWFR01000001.1"/>
</dbReference>
<dbReference type="EMBL" id="FWFR01000001">
    <property type="protein sequence ID" value="SLN32091.1"/>
    <property type="molecule type" value="Genomic_DNA"/>
</dbReference>
<name>A0A1Y5S899_9PROT</name>
<dbReference type="InParanoid" id="A0A1Y5S899"/>
<reference evidence="1 2" key="1">
    <citation type="submission" date="2017-03" db="EMBL/GenBank/DDBJ databases">
        <authorList>
            <person name="Afonso C.L."/>
            <person name="Miller P.J."/>
            <person name="Scott M.A."/>
            <person name="Spackman E."/>
            <person name="Goraichik I."/>
            <person name="Dimitrov K.M."/>
            <person name="Suarez D.L."/>
            <person name="Swayne D.E."/>
        </authorList>
    </citation>
    <scope>NUCLEOTIDE SEQUENCE [LARGE SCALE GENOMIC DNA]</scope>
    <source>
        <strain evidence="1 2">CECT 7691</strain>
    </source>
</reference>
<keyword evidence="2" id="KW-1185">Reference proteome</keyword>
<evidence type="ECO:0008006" key="3">
    <source>
        <dbReference type="Google" id="ProtNLM"/>
    </source>
</evidence>
<dbReference type="Proteomes" id="UP000193200">
    <property type="component" value="Unassembled WGS sequence"/>
</dbReference>
<sequence>METTATDIARRLAGHGLILRGALDADALDGLTLGDGRLVGTLLLVGNAGRAMWRHFEAAPEAALADHPLDRWTRRVVGAIAAAHGAEARYPFGGPPHAPFQRWAALAEGLKPSPLMILIHPEYGLWHAWRAALLFAGPVALPKSPPAAHPCASCAEKPCMTSCPAGAISDAGYDTRLCLAHVRSADGAACREQGCLARLACPVGPAHAYDPAEAAHHMRWFADPPA</sequence>
<evidence type="ECO:0000313" key="1">
    <source>
        <dbReference type="EMBL" id="SLN32091.1"/>
    </source>
</evidence>
<evidence type="ECO:0000313" key="2">
    <source>
        <dbReference type="Proteomes" id="UP000193200"/>
    </source>
</evidence>
<dbReference type="OrthoDB" id="8279740at2"/>
<accession>A0A1Y5S899</accession>
<dbReference type="AlphaFoldDB" id="A0A1Y5S899"/>
<protein>
    <recommendedName>
        <fullName evidence="3">4Fe-4S ferredoxin-type domain-containing protein</fullName>
    </recommendedName>
</protein>
<dbReference type="SUPFAM" id="SSF54862">
    <property type="entry name" value="4Fe-4S ferredoxins"/>
    <property type="match status" value="1"/>
</dbReference>